<dbReference type="CDD" id="cd21471">
    <property type="entry name" value="CrtC-like"/>
    <property type="match status" value="1"/>
</dbReference>
<gene>
    <name evidence="1" type="primary">crtC</name>
    <name evidence="1" type="ORF">JANAI62_18600</name>
</gene>
<accession>A0ABQ4NLE8</accession>
<comment type="caution">
    <text evidence="1">The sequence shown here is derived from an EMBL/GenBank/DDBJ whole genome shotgun (WGS) entry which is preliminary data.</text>
</comment>
<proteinExistence type="predicted"/>
<protein>
    <submittedName>
        <fullName evidence="1">Acyclic carotenoid 1,2-hydratase</fullName>
    </submittedName>
</protein>
<evidence type="ECO:0000313" key="1">
    <source>
        <dbReference type="EMBL" id="GIT95237.1"/>
    </source>
</evidence>
<keyword evidence="2" id="KW-1185">Reference proteome</keyword>
<evidence type="ECO:0000313" key="2">
    <source>
        <dbReference type="Proteomes" id="UP000786693"/>
    </source>
</evidence>
<dbReference type="Proteomes" id="UP000786693">
    <property type="component" value="Unassembled WGS sequence"/>
</dbReference>
<dbReference type="SUPFAM" id="SSF159245">
    <property type="entry name" value="AttH-like"/>
    <property type="match status" value="1"/>
</dbReference>
<name>A0ABQ4NLE8_9RHOB</name>
<organism evidence="1 2">
    <name type="scientific">Jannaschia pagri</name>
    <dbReference type="NCBI Taxonomy" id="2829797"/>
    <lineage>
        <taxon>Bacteria</taxon>
        <taxon>Pseudomonadati</taxon>
        <taxon>Pseudomonadota</taxon>
        <taxon>Alphaproteobacteria</taxon>
        <taxon>Rhodobacterales</taxon>
        <taxon>Roseobacteraceae</taxon>
        <taxon>Jannaschia</taxon>
    </lineage>
</organism>
<sequence length="240" mass="27249">MTDRGREALRLTDQTMTIGPSSLRWDQGKLVIDISELSTPHGQPIRGQVTVHPSAVTDIEVPLTDDGAHIWRPFAPTARIEVDIDRPGWTWSGHGYLDANFGLRALEADFDYWTWGRFPVAEGSVAFYDAVRRDGSALNVALRFGKDGSCTPIDAPPLQRFRRSNWLVRRETRCDAGHRPRQVKAMLDAPFYNRCAVETVIDGQRTTGVYEALDLNRFRGPWLMPMLAVRVPRRKGWRFS</sequence>
<dbReference type="EMBL" id="BPFH01000003">
    <property type="protein sequence ID" value="GIT95237.1"/>
    <property type="molecule type" value="Genomic_DNA"/>
</dbReference>
<reference evidence="1 2" key="1">
    <citation type="submission" date="2021-05" db="EMBL/GenBank/DDBJ databases">
        <title>Bacteria Genome sequencing.</title>
        <authorList>
            <person name="Takabe Y."/>
            <person name="Nakajima Y."/>
            <person name="Suzuki S."/>
            <person name="Shiozaki T."/>
        </authorList>
    </citation>
    <scope>NUCLEOTIDE SEQUENCE [LARGE SCALE GENOMIC DNA]</scope>
    <source>
        <strain evidence="1 2">AI_62</strain>
    </source>
</reference>